<gene>
    <name evidence="5" type="ORF">mPipKuh1_000673</name>
</gene>
<feature type="compositionally biased region" description="Basic and acidic residues" evidence="3">
    <location>
        <begin position="627"/>
        <end position="640"/>
    </location>
</feature>
<dbReference type="AlphaFoldDB" id="A0A7J7VAB6"/>
<feature type="domain" description="Death" evidence="4">
    <location>
        <begin position="411"/>
        <end position="495"/>
    </location>
</feature>
<feature type="region of interest" description="Disordered" evidence="3">
    <location>
        <begin position="1"/>
        <end position="37"/>
    </location>
</feature>
<keyword evidence="6" id="KW-1185">Reference proteome</keyword>
<feature type="region of interest" description="Disordered" evidence="3">
    <location>
        <begin position="307"/>
        <end position="374"/>
    </location>
</feature>
<feature type="compositionally biased region" description="Polar residues" evidence="3">
    <location>
        <begin position="145"/>
        <end position="170"/>
    </location>
</feature>
<feature type="region of interest" description="Disordered" evidence="3">
    <location>
        <begin position="563"/>
        <end position="698"/>
    </location>
</feature>
<dbReference type="SMART" id="SM00005">
    <property type="entry name" value="DEATH"/>
    <property type="match status" value="1"/>
</dbReference>
<dbReference type="CDD" id="cd08803">
    <property type="entry name" value="Death_ank3"/>
    <property type="match status" value="1"/>
</dbReference>
<feature type="compositionally biased region" description="Basic and acidic residues" evidence="3">
    <location>
        <begin position="317"/>
        <end position="343"/>
    </location>
</feature>
<dbReference type="InterPro" id="IPR051165">
    <property type="entry name" value="Multifunctional_ANK_Repeat"/>
</dbReference>
<dbReference type="FunFam" id="1.10.533.10:FF:000002">
    <property type="entry name" value="Ankyrin-3 isoform 2"/>
    <property type="match status" value="1"/>
</dbReference>
<evidence type="ECO:0000256" key="1">
    <source>
        <dbReference type="ARBA" id="ARBA00022737"/>
    </source>
</evidence>
<feature type="compositionally biased region" description="Basic and acidic residues" evidence="3">
    <location>
        <begin position="233"/>
        <end position="249"/>
    </location>
</feature>
<feature type="region of interest" description="Disordered" evidence="3">
    <location>
        <begin position="218"/>
        <end position="283"/>
    </location>
</feature>
<evidence type="ECO:0000313" key="5">
    <source>
        <dbReference type="EMBL" id="KAF6321998.1"/>
    </source>
</evidence>
<feature type="compositionally biased region" description="Acidic residues" evidence="3">
    <location>
        <begin position="177"/>
        <end position="196"/>
    </location>
</feature>
<reference evidence="5 6" key="1">
    <citation type="journal article" date="2020" name="Nature">
        <title>Six reference-quality genomes reveal evolution of bat adaptations.</title>
        <authorList>
            <person name="Jebb D."/>
            <person name="Huang Z."/>
            <person name="Pippel M."/>
            <person name="Hughes G.M."/>
            <person name="Lavrichenko K."/>
            <person name="Devanna P."/>
            <person name="Winkler S."/>
            <person name="Jermiin L.S."/>
            <person name="Skirmuntt E.C."/>
            <person name="Katzourakis A."/>
            <person name="Burkitt-Gray L."/>
            <person name="Ray D.A."/>
            <person name="Sullivan K.A.M."/>
            <person name="Roscito J.G."/>
            <person name="Kirilenko B.M."/>
            <person name="Davalos L.M."/>
            <person name="Corthals A.P."/>
            <person name="Power M.L."/>
            <person name="Jones G."/>
            <person name="Ransome R.D."/>
            <person name="Dechmann D.K.N."/>
            <person name="Locatelli A.G."/>
            <person name="Puechmaille S.J."/>
            <person name="Fedrigo O."/>
            <person name="Jarvis E.D."/>
            <person name="Hiller M."/>
            <person name="Vernes S.C."/>
            <person name="Myers E.W."/>
            <person name="Teeling E.C."/>
        </authorList>
    </citation>
    <scope>NUCLEOTIDE SEQUENCE [LARGE SCALE GENOMIC DNA]</scope>
    <source>
        <strain evidence="5">MPipKuh1</strain>
        <tissue evidence="5">Flight muscle</tissue>
    </source>
</reference>
<protein>
    <recommendedName>
        <fullName evidence="4">Death domain-containing protein</fullName>
    </recommendedName>
</protein>
<feature type="compositionally biased region" description="Basic and acidic residues" evidence="3">
    <location>
        <begin position="658"/>
        <end position="668"/>
    </location>
</feature>
<feature type="compositionally biased region" description="Basic and acidic residues" evidence="3">
    <location>
        <begin position="103"/>
        <end position="142"/>
    </location>
</feature>
<keyword evidence="1" id="KW-0677">Repeat</keyword>
<sequence length="698" mass="77388">MPSSVSKDSNQRPKTNRVAYIEFPPPPPLDADQIESEGDLYLPEREAGMTEVSLQDEHDKCQLAEPVIRVQPPSPVPPGADVSDSSDDESLYQPVPVKKYTFKLKEADGDQKETAKPKASAEKASNQKELETNGSGKDHEFGLESPQNETAQNGNNDQSITECSIATTAEFSHDTDATEIDSLDGYDLQDEDDGLTESDSKLPSQAMEIKKDIWNTEGILKPADRSFSQSKLEVIEEEGRVGPEEDKPSSKSSSSEKTPDKTDQKSGAQFFTLEGRHPDRSVFPDTYFSYKVDEEFATPFKTVATKGLDFDPWSNSRGDDEVFDSKSREDETRPFGLAAEDHSPATTPDTTPARTPTDESTPTSEPNPFPFHEGKMFEMTRSGAIDMSKRDFVEERLQFFQIGPQSPCERTDIRMAIVADHLGLSWTELARELNFSVDEINQIRVENPNSLISQSFMLLKKWVTRDGKNATTDALTSVLTKINRIDIVTLLEGPIFDYGNISGTRSFADENNVFHDPVDGWQNETSGNLESPAQARRITGGLLDRLDDSPDQCRDSITSYLKGEPGKFEANGNHAEVTPEAKTKSYFPESQNDVGKQSPKETLRPKPHGYGRIEEPASSSLAAYQKSLEETSKFVIEEPKPCVPVGMKKMSRTSPADGKPRLNLHEEEGSSGSEPKQGEGCKVKTKKEVRHVEKKSHS</sequence>
<dbReference type="Pfam" id="PF00531">
    <property type="entry name" value="Death"/>
    <property type="match status" value="1"/>
</dbReference>
<feature type="compositionally biased region" description="Low complexity" evidence="3">
    <location>
        <begin position="344"/>
        <end position="366"/>
    </location>
</feature>
<evidence type="ECO:0000256" key="2">
    <source>
        <dbReference type="ARBA" id="ARBA00023043"/>
    </source>
</evidence>
<dbReference type="PANTHER" id="PTHR24123:SF74">
    <property type="entry name" value="ANKYRIN 3"/>
    <property type="match status" value="1"/>
</dbReference>
<dbReference type="PROSITE" id="PS50017">
    <property type="entry name" value="DEATH_DOMAIN"/>
    <property type="match status" value="1"/>
</dbReference>
<organism evidence="5 6">
    <name type="scientific">Pipistrellus kuhlii</name>
    <name type="common">Kuhl's pipistrelle</name>
    <dbReference type="NCBI Taxonomy" id="59472"/>
    <lineage>
        <taxon>Eukaryota</taxon>
        <taxon>Metazoa</taxon>
        <taxon>Chordata</taxon>
        <taxon>Craniata</taxon>
        <taxon>Vertebrata</taxon>
        <taxon>Euteleostomi</taxon>
        <taxon>Mammalia</taxon>
        <taxon>Eutheria</taxon>
        <taxon>Laurasiatheria</taxon>
        <taxon>Chiroptera</taxon>
        <taxon>Yangochiroptera</taxon>
        <taxon>Vespertilionidae</taxon>
        <taxon>Pipistrellus</taxon>
    </lineage>
</organism>
<dbReference type="Proteomes" id="UP000558488">
    <property type="component" value="Unassembled WGS sequence"/>
</dbReference>
<feature type="region of interest" description="Disordered" evidence="3">
    <location>
        <begin position="52"/>
        <end position="206"/>
    </location>
</feature>
<feature type="compositionally biased region" description="Basic residues" evidence="3">
    <location>
        <begin position="683"/>
        <end position="698"/>
    </location>
</feature>
<dbReference type="InterPro" id="IPR037971">
    <property type="entry name" value="Ank3_Death"/>
</dbReference>
<dbReference type="PANTHER" id="PTHR24123">
    <property type="entry name" value="ANKYRIN REPEAT-CONTAINING"/>
    <property type="match status" value="1"/>
</dbReference>
<comment type="caution">
    <text evidence="5">The sequence shown here is derived from an EMBL/GenBank/DDBJ whole genome shotgun (WGS) entry which is preliminary data.</text>
</comment>
<dbReference type="InterPro" id="IPR000488">
    <property type="entry name" value="Death_dom"/>
</dbReference>
<accession>A0A7J7VAB6</accession>
<keyword evidence="2" id="KW-0040">ANK repeat</keyword>
<proteinExistence type="predicted"/>
<dbReference type="InterPro" id="IPR011029">
    <property type="entry name" value="DEATH-like_dom_sf"/>
</dbReference>
<dbReference type="EMBL" id="JACAGB010000015">
    <property type="protein sequence ID" value="KAF6321998.1"/>
    <property type="molecule type" value="Genomic_DNA"/>
</dbReference>
<name>A0A7J7VAB6_PIPKU</name>
<evidence type="ECO:0000256" key="3">
    <source>
        <dbReference type="SAM" id="MobiDB-lite"/>
    </source>
</evidence>
<dbReference type="Gene3D" id="1.10.533.10">
    <property type="entry name" value="Death Domain, Fas"/>
    <property type="match status" value="1"/>
</dbReference>
<evidence type="ECO:0000259" key="4">
    <source>
        <dbReference type="PROSITE" id="PS50017"/>
    </source>
</evidence>
<dbReference type="SUPFAM" id="SSF47986">
    <property type="entry name" value="DEATH domain"/>
    <property type="match status" value="1"/>
</dbReference>
<evidence type="ECO:0000313" key="6">
    <source>
        <dbReference type="Proteomes" id="UP000558488"/>
    </source>
</evidence>
<dbReference type="GO" id="GO:0007165">
    <property type="term" value="P:signal transduction"/>
    <property type="evidence" value="ECO:0007669"/>
    <property type="project" value="InterPro"/>
</dbReference>